<dbReference type="PROSITE" id="PS50110">
    <property type="entry name" value="RESPONSE_REGULATORY"/>
    <property type="match status" value="1"/>
</dbReference>
<dbReference type="InterPro" id="IPR001867">
    <property type="entry name" value="OmpR/PhoB-type_DNA-bd"/>
</dbReference>
<dbReference type="InterPro" id="IPR016032">
    <property type="entry name" value="Sig_transdc_resp-reg_C-effctor"/>
</dbReference>
<protein>
    <submittedName>
        <fullName evidence="10">DNA-binding response regulator</fullName>
    </submittedName>
</protein>
<evidence type="ECO:0000256" key="7">
    <source>
        <dbReference type="PROSITE-ProRule" id="PRU01091"/>
    </source>
</evidence>
<evidence type="ECO:0000256" key="3">
    <source>
        <dbReference type="ARBA" id="ARBA00023015"/>
    </source>
</evidence>
<dbReference type="GO" id="GO:0006355">
    <property type="term" value="P:regulation of DNA-templated transcription"/>
    <property type="evidence" value="ECO:0007669"/>
    <property type="project" value="InterPro"/>
</dbReference>
<dbReference type="SUPFAM" id="SSF52172">
    <property type="entry name" value="CheY-like"/>
    <property type="match status" value="1"/>
</dbReference>
<keyword evidence="2" id="KW-0902">Two-component regulatory system</keyword>
<keyword evidence="3" id="KW-0805">Transcription regulation</keyword>
<feature type="domain" description="Response regulatory" evidence="8">
    <location>
        <begin position="8"/>
        <end position="123"/>
    </location>
</feature>
<keyword evidence="5" id="KW-0804">Transcription</keyword>
<evidence type="ECO:0000256" key="6">
    <source>
        <dbReference type="PROSITE-ProRule" id="PRU00169"/>
    </source>
</evidence>
<dbReference type="SUPFAM" id="SSF46894">
    <property type="entry name" value="C-terminal effector domain of the bipartite response regulators"/>
    <property type="match status" value="1"/>
</dbReference>
<evidence type="ECO:0000256" key="5">
    <source>
        <dbReference type="ARBA" id="ARBA00023163"/>
    </source>
</evidence>
<evidence type="ECO:0000256" key="4">
    <source>
        <dbReference type="ARBA" id="ARBA00023125"/>
    </source>
</evidence>
<evidence type="ECO:0000256" key="1">
    <source>
        <dbReference type="ARBA" id="ARBA00022553"/>
    </source>
</evidence>
<evidence type="ECO:0000259" key="8">
    <source>
        <dbReference type="PROSITE" id="PS50110"/>
    </source>
</evidence>
<feature type="DNA-binding region" description="OmpR/PhoB-type" evidence="7">
    <location>
        <begin position="131"/>
        <end position="226"/>
    </location>
</feature>
<keyword evidence="11" id="KW-1185">Reference proteome</keyword>
<dbReference type="GO" id="GO:0005829">
    <property type="term" value="C:cytosol"/>
    <property type="evidence" value="ECO:0007669"/>
    <property type="project" value="TreeGrafter"/>
</dbReference>
<feature type="modified residue" description="4-aspartylphosphate" evidence="6">
    <location>
        <position position="57"/>
    </location>
</feature>
<dbReference type="PANTHER" id="PTHR48111">
    <property type="entry name" value="REGULATOR OF RPOS"/>
    <property type="match status" value="1"/>
</dbReference>
<name>A0A3M2LV76_9ACTN</name>
<dbReference type="GO" id="GO:0000976">
    <property type="term" value="F:transcription cis-regulatory region binding"/>
    <property type="evidence" value="ECO:0007669"/>
    <property type="project" value="TreeGrafter"/>
</dbReference>
<dbReference type="Gene3D" id="1.10.10.10">
    <property type="entry name" value="Winged helix-like DNA-binding domain superfamily/Winged helix DNA-binding domain"/>
    <property type="match status" value="1"/>
</dbReference>
<evidence type="ECO:0000259" key="9">
    <source>
        <dbReference type="PROSITE" id="PS51755"/>
    </source>
</evidence>
<comment type="caution">
    <text evidence="10">The sequence shown here is derived from an EMBL/GenBank/DDBJ whole genome shotgun (WGS) entry which is preliminary data.</text>
</comment>
<dbReference type="AlphaFoldDB" id="A0A3M2LV76"/>
<dbReference type="InterPro" id="IPR036388">
    <property type="entry name" value="WH-like_DNA-bd_sf"/>
</dbReference>
<feature type="domain" description="OmpR/PhoB-type" evidence="9">
    <location>
        <begin position="131"/>
        <end position="226"/>
    </location>
</feature>
<dbReference type="GO" id="GO:0000156">
    <property type="term" value="F:phosphorelay response regulator activity"/>
    <property type="evidence" value="ECO:0007669"/>
    <property type="project" value="TreeGrafter"/>
</dbReference>
<dbReference type="PROSITE" id="PS51755">
    <property type="entry name" value="OMPR_PHOB"/>
    <property type="match status" value="1"/>
</dbReference>
<dbReference type="Proteomes" id="UP000282674">
    <property type="component" value="Unassembled WGS sequence"/>
</dbReference>
<evidence type="ECO:0000256" key="2">
    <source>
        <dbReference type="ARBA" id="ARBA00023012"/>
    </source>
</evidence>
<evidence type="ECO:0000313" key="10">
    <source>
        <dbReference type="EMBL" id="RMI41404.1"/>
    </source>
</evidence>
<dbReference type="FunFam" id="1.10.10.10:FF:000018">
    <property type="entry name" value="DNA-binding response regulator ResD"/>
    <property type="match status" value="1"/>
</dbReference>
<dbReference type="GO" id="GO:0032993">
    <property type="term" value="C:protein-DNA complex"/>
    <property type="evidence" value="ECO:0007669"/>
    <property type="project" value="TreeGrafter"/>
</dbReference>
<gene>
    <name evidence="10" type="ORF">EBO15_23360</name>
</gene>
<dbReference type="OrthoDB" id="8927943at2"/>
<proteinExistence type="predicted"/>
<dbReference type="CDD" id="cd00383">
    <property type="entry name" value="trans_reg_C"/>
    <property type="match status" value="1"/>
</dbReference>
<evidence type="ECO:0000313" key="11">
    <source>
        <dbReference type="Proteomes" id="UP000282674"/>
    </source>
</evidence>
<dbReference type="Pfam" id="PF00486">
    <property type="entry name" value="Trans_reg_C"/>
    <property type="match status" value="1"/>
</dbReference>
<dbReference type="InterPro" id="IPR039420">
    <property type="entry name" value="WalR-like"/>
</dbReference>
<accession>A0A3M2LV76</accession>
<sequence length="226" mass="23940">MAGGAGELVLVVEHDPAVAELQRRCLTREGYRVEVEPDPSAASDTAARVRPDAVVLDVSTTTRPVELYRRVASTLVARPLSPGGRVVAVLGPMDPALARTLGAHRLDRPFGPRALVRAVADALRHGGAEVTRELRAAGLTLDTAARTCDADGADVTLTATEFDLLRYLARNPGRVFTREQLLESVWGPGAGAGSRTVDVHIAQLRAKLGGASPIRTVRGVGYRLDA</sequence>
<dbReference type="InterPro" id="IPR001789">
    <property type="entry name" value="Sig_transdc_resp-reg_receiver"/>
</dbReference>
<reference evidence="10 11" key="1">
    <citation type="submission" date="2018-10" db="EMBL/GenBank/DDBJ databases">
        <title>Isolation from soil.</title>
        <authorList>
            <person name="Hu J."/>
        </authorList>
    </citation>
    <scope>NUCLEOTIDE SEQUENCE [LARGE SCALE GENOMIC DNA]</scope>
    <source>
        <strain evidence="10 11">NEAU-Ht49</strain>
    </source>
</reference>
<dbReference type="InterPro" id="IPR011006">
    <property type="entry name" value="CheY-like_superfamily"/>
</dbReference>
<dbReference type="SMART" id="SM00862">
    <property type="entry name" value="Trans_reg_C"/>
    <property type="match status" value="1"/>
</dbReference>
<keyword evidence="4 7" id="KW-0238">DNA-binding</keyword>
<dbReference type="Gene3D" id="3.40.50.2300">
    <property type="match status" value="1"/>
</dbReference>
<keyword evidence="1 6" id="KW-0597">Phosphoprotein</keyword>
<organism evidence="10 11">
    <name type="scientific">Actinomadura harenae</name>
    <dbReference type="NCBI Taxonomy" id="2483351"/>
    <lineage>
        <taxon>Bacteria</taxon>
        <taxon>Bacillati</taxon>
        <taxon>Actinomycetota</taxon>
        <taxon>Actinomycetes</taxon>
        <taxon>Streptosporangiales</taxon>
        <taxon>Thermomonosporaceae</taxon>
        <taxon>Actinomadura</taxon>
    </lineage>
</organism>
<dbReference type="PANTHER" id="PTHR48111:SF4">
    <property type="entry name" value="DNA-BINDING DUAL TRANSCRIPTIONAL REGULATOR OMPR"/>
    <property type="match status" value="1"/>
</dbReference>
<dbReference type="EMBL" id="RFFG01000043">
    <property type="protein sequence ID" value="RMI41404.1"/>
    <property type="molecule type" value="Genomic_DNA"/>
</dbReference>